<dbReference type="InterPro" id="IPR032124">
    <property type="entry name" value="Phage_F116_holin"/>
</dbReference>
<keyword evidence="2" id="KW-0812">Transmembrane</keyword>
<dbReference type="Proteomes" id="UP001150055">
    <property type="component" value="Unassembled WGS sequence"/>
</dbReference>
<protein>
    <submittedName>
        <fullName evidence="3">Holin</fullName>
    </submittedName>
</protein>
<name>A0AB35JYA0_9GAMM</name>
<keyword evidence="2" id="KW-1133">Transmembrane helix</keyword>
<dbReference type="Pfam" id="PF16082">
    <property type="entry name" value="Phage_holin_2_4"/>
    <property type="match status" value="1"/>
</dbReference>
<accession>A0AB35JYA0</accession>
<organism evidence="3 4">
    <name type="scientific">Acinetobacter lactucae</name>
    <dbReference type="NCBI Taxonomy" id="1785128"/>
    <lineage>
        <taxon>Bacteria</taxon>
        <taxon>Pseudomonadati</taxon>
        <taxon>Pseudomonadota</taxon>
        <taxon>Gammaproteobacteria</taxon>
        <taxon>Moraxellales</taxon>
        <taxon>Moraxellaceae</taxon>
        <taxon>Acinetobacter</taxon>
        <taxon>Acinetobacter calcoaceticus/baumannii complex</taxon>
    </lineage>
</organism>
<dbReference type="RefSeq" id="WP_274579111.1">
    <property type="nucleotide sequence ID" value="NZ_JALNTG010000031.1"/>
</dbReference>
<feature type="transmembrane region" description="Helical" evidence="2">
    <location>
        <begin position="41"/>
        <end position="60"/>
    </location>
</feature>
<gene>
    <name evidence="3" type="ORF">M0O54_09480</name>
</gene>
<keyword evidence="2" id="KW-0472">Membrane</keyword>
<evidence type="ECO:0000313" key="4">
    <source>
        <dbReference type="Proteomes" id="UP001150055"/>
    </source>
</evidence>
<dbReference type="EMBL" id="JALNTG010000031">
    <property type="protein sequence ID" value="MDD9320347.1"/>
    <property type="molecule type" value="Genomic_DNA"/>
</dbReference>
<dbReference type="AlphaFoldDB" id="A0AB35JYA0"/>
<sequence length="117" mass="13183">MADHAASSVAEVASGAVTKATYATYTGAGATILGFFTSIDWVALTGLLVAVVGFLLNAYFQFKRNKREELESNLRIRREELESNLRIQREELESNLRIQREELEMKRLNGECNVKQD</sequence>
<keyword evidence="1" id="KW-0175">Coiled coil</keyword>
<evidence type="ECO:0000313" key="3">
    <source>
        <dbReference type="EMBL" id="MDD9320347.1"/>
    </source>
</evidence>
<proteinExistence type="predicted"/>
<feature type="coiled-coil region" evidence="1">
    <location>
        <begin position="71"/>
        <end position="109"/>
    </location>
</feature>
<evidence type="ECO:0000256" key="2">
    <source>
        <dbReference type="SAM" id="Phobius"/>
    </source>
</evidence>
<reference evidence="3" key="1">
    <citation type="submission" date="2022-12" db="EMBL/GenBank/DDBJ databases">
        <title>Acinetobacter lactucae: Emerging opportunistic pathogenic species of genus Acinetobacter isolated from immunocompromised patients in clinical settings of India.</title>
        <authorList>
            <person name="Amar A.K."/>
            <person name="Sawant A.R."/>
            <person name="Meera M."/>
            <person name="Tomar A."/>
            <person name="Sistla S."/>
            <person name="Prashanth K."/>
        </authorList>
    </citation>
    <scope>NUCLEOTIDE SEQUENCE</scope>
    <source>
        <strain evidence="3">PKAL1828C</strain>
    </source>
</reference>
<comment type="caution">
    <text evidence="3">The sequence shown here is derived from an EMBL/GenBank/DDBJ whole genome shotgun (WGS) entry which is preliminary data.</text>
</comment>
<evidence type="ECO:0000256" key="1">
    <source>
        <dbReference type="SAM" id="Coils"/>
    </source>
</evidence>